<protein>
    <submittedName>
        <fullName evidence="1">Uncharacterized protein</fullName>
    </submittedName>
</protein>
<reference evidence="1" key="1">
    <citation type="submission" date="2020-10" db="EMBL/GenBank/DDBJ databases">
        <authorList>
            <person name="Kikuchi T."/>
        </authorList>
    </citation>
    <scope>NUCLEOTIDE SEQUENCE</scope>
    <source>
        <strain evidence="1">NKZ352</strain>
    </source>
</reference>
<evidence type="ECO:0000313" key="1">
    <source>
        <dbReference type="EMBL" id="CAD6185263.1"/>
    </source>
</evidence>
<organism evidence="1 2">
    <name type="scientific">Caenorhabditis auriculariae</name>
    <dbReference type="NCBI Taxonomy" id="2777116"/>
    <lineage>
        <taxon>Eukaryota</taxon>
        <taxon>Metazoa</taxon>
        <taxon>Ecdysozoa</taxon>
        <taxon>Nematoda</taxon>
        <taxon>Chromadorea</taxon>
        <taxon>Rhabditida</taxon>
        <taxon>Rhabditina</taxon>
        <taxon>Rhabditomorpha</taxon>
        <taxon>Rhabditoidea</taxon>
        <taxon>Rhabditidae</taxon>
        <taxon>Peloderinae</taxon>
        <taxon>Caenorhabditis</taxon>
    </lineage>
</organism>
<accession>A0A8S1GRI5</accession>
<proteinExistence type="predicted"/>
<dbReference type="EMBL" id="CAJGYM010000002">
    <property type="protein sequence ID" value="CAD6185263.1"/>
    <property type="molecule type" value="Genomic_DNA"/>
</dbReference>
<name>A0A8S1GRI5_9PELO</name>
<dbReference type="Proteomes" id="UP000835052">
    <property type="component" value="Unassembled WGS sequence"/>
</dbReference>
<sequence length="66" mass="6732">MMCFVGGAQGVFGNGLFRADSRVSNSAVHSSSGCPSVFAELFRLTCSSGGLAPGDSREFAVSAPRS</sequence>
<keyword evidence="2" id="KW-1185">Reference proteome</keyword>
<gene>
    <name evidence="1" type="ORF">CAUJ_LOCUS1182</name>
</gene>
<dbReference type="AlphaFoldDB" id="A0A8S1GRI5"/>
<comment type="caution">
    <text evidence="1">The sequence shown here is derived from an EMBL/GenBank/DDBJ whole genome shotgun (WGS) entry which is preliminary data.</text>
</comment>
<evidence type="ECO:0000313" key="2">
    <source>
        <dbReference type="Proteomes" id="UP000835052"/>
    </source>
</evidence>